<evidence type="ECO:0000256" key="9">
    <source>
        <dbReference type="ARBA" id="ARBA00023157"/>
    </source>
</evidence>
<dbReference type="OrthoDB" id="536211at2759"/>
<dbReference type="GeneID" id="68359704"/>
<keyword evidence="3" id="KW-0645">Protease</keyword>
<comment type="similarity">
    <text evidence="2">Belongs to the peptidase M43B family.</text>
</comment>
<evidence type="ECO:0000256" key="5">
    <source>
        <dbReference type="ARBA" id="ARBA00022729"/>
    </source>
</evidence>
<keyword evidence="4" id="KW-0479">Metal-binding</keyword>
<dbReference type="CDD" id="cd04275">
    <property type="entry name" value="ZnMc_pappalysin_like"/>
    <property type="match status" value="1"/>
</dbReference>
<keyword evidence="12" id="KW-1185">Reference proteome</keyword>
<organism evidence="11 12">
    <name type="scientific">Hirsutella rhossiliensis</name>
    <dbReference type="NCBI Taxonomy" id="111463"/>
    <lineage>
        <taxon>Eukaryota</taxon>
        <taxon>Fungi</taxon>
        <taxon>Dikarya</taxon>
        <taxon>Ascomycota</taxon>
        <taxon>Pezizomycotina</taxon>
        <taxon>Sordariomycetes</taxon>
        <taxon>Hypocreomycetidae</taxon>
        <taxon>Hypocreales</taxon>
        <taxon>Ophiocordycipitaceae</taxon>
        <taxon>Hirsutella</taxon>
    </lineage>
</organism>
<dbReference type="Proteomes" id="UP000824596">
    <property type="component" value="Unassembled WGS sequence"/>
</dbReference>
<reference evidence="11" key="1">
    <citation type="submission" date="2021-09" db="EMBL/GenBank/DDBJ databases">
        <title>A high-quality genome of the endoparasitic fungus Hirsutella rhossiliensis with a comparison of Hirsutella genomes reveals transposable elements contributing to genome size variation.</title>
        <authorList>
            <person name="Lin R."/>
            <person name="Jiao Y."/>
            <person name="Sun X."/>
            <person name="Ling J."/>
            <person name="Xie B."/>
            <person name="Cheng X."/>
        </authorList>
    </citation>
    <scope>NUCLEOTIDE SEQUENCE</scope>
    <source>
        <strain evidence="11">HR02</strain>
    </source>
</reference>
<dbReference type="SUPFAM" id="SSF55486">
    <property type="entry name" value="Metalloproteases ('zincins'), catalytic domain"/>
    <property type="match status" value="1"/>
</dbReference>
<dbReference type="InterPro" id="IPR008754">
    <property type="entry name" value="Peptidase_M43"/>
</dbReference>
<evidence type="ECO:0000259" key="10">
    <source>
        <dbReference type="Pfam" id="PF05572"/>
    </source>
</evidence>
<proteinExistence type="inferred from homology"/>
<dbReference type="PANTHER" id="PTHR47466:SF1">
    <property type="entry name" value="METALLOPROTEASE MEP1 (AFU_ORTHOLOGUE AFUA_1G07730)-RELATED"/>
    <property type="match status" value="1"/>
</dbReference>
<gene>
    <name evidence="11" type="ORF">HRG_10575</name>
</gene>
<name>A0A9P8MPS6_9HYPO</name>
<dbReference type="GO" id="GO:0006508">
    <property type="term" value="P:proteolysis"/>
    <property type="evidence" value="ECO:0007669"/>
    <property type="project" value="UniProtKB-KW"/>
</dbReference>
<evidence type="ECO:0000256" key="6">
    <source>
        <dbReference type="ARBA" id="ARBA00022801"/>
    </source>
</evidence>
<dbReference type="AlphaFoldDB" id="A0A9P8MPS6"/>
<protein>
    <submittedName>
        <fullName evidence="11">Pregnancy-associated plasma protein-A domain-containing protein</fullName>
    </submittedName>
</protein>
<feature type="domain" description="Peptidase M43 pregnancy-associated plasma-A" evidence="10">
    <location>
        <begin position="182"/>
        <end position="269"/>
    </location>
</feature>
<evidence type="ECO:0000256" key="4">
    <source>
        <dbReference type="ARBA" id="ARBA00022723"/>
    </source>
</evidence>
<keyword evidence="5" id="KW-0732">Signal</keyword>
<keyword evidence="6" id="KW-0378">Hydrolase</keyword>
<dbReference type="Pfam" id="PF05572">
    <property type="entry name" value="Peptidase_M43"/>
    <property type="match status" value="1"/>
</dbReference>
<dbReference type="EMBL" id="JAIZPD010000016">
    <property type="protein sequence ID" value="KAH0958274.1"/>
    <property type="molecule type" value="Genomic_DNA"/>
</dbReference>
<accession>A0A9P8MPS6</accession>
<keyword evidence="8" id="KW-0482">Metalloprotease</keyword>
<evidence type="ECO:0000313" key="12">
    <source>
        <dbReference type="Proteomes" id="UP000824596"/>
    </source>
</evidence>
<dbReference type="InterPro" id="IPR024079">
    <property type="entry name" value="MetalloPept_cat_dom_sf"/>
</dbReference>
<evidence type="ECO:0000256" key="3">
    <source>
        <dbReference type="ARBA" id="ARBA00022670"/>
    </source>
</evidence>
<dbReference type="GO" id="GO:0046872">
    <property type="term" value="F:metal ion binding"/>
    <property type="evidence" value="ECO:0007669"/>
    <property type="project" value="UniProtKB-KW"/>
</dbReference>
<keyword evidence="7" id="KW-0862">Zinc</keyword>
<dbReference type="RefSeq" id="XP_044715788.1">
    <property type="nucleotide sequence ID" value="XM_044869046.1"/>
</dbReference>
<dbReference type="GO" id="GO:0008237">
    <property type="term" value="F:metallopeptidase activity"/>
    <property type="evidence" value="ECO:0007669"/>
    <property type="project" value="UniProtKB-KW"/>
</dbReference>
<comment type="caution">
    <text evidence="11">The sequence shown here is derived from an EMBL/GenBank/DDBJ whole genome shotgun (WGS) entry which is preliminary data.</text>
</comment>
<dbReference type="Gene3D" id="3.40.390.10">
    <property type="entry name" value="Collagenase (Catalytic Domain)"/>
    <property type="match status" value="1"/>
</dbReference>
<sequence length="277" mass="31049">MVAVAFTDSIRPSESDLACSANDPSEKLVAIHQYIYAWGSIGRRQVDEIINVDTYIHVFADNKTYEGGWLNDTIIQRQMEVLNDGFAQSNIHFILKGTERNITSPPNFGGPPDPLTAFYGKIRKGDYRSLNLYYMPRMYGGECSFPGMPGAIDQFSTEFILDGCRMGSDTTPGGKEPFSSGKTTIHEVGHWFGLLHTFKGGCNATHGDYIDDTPAEAEYVRENMGDCPKGRNSCPHLLGLDPIDNYMGYTSDDCRRKFTGGQISRMRKIWKLVRIVW</sequence>
<evidence type="ECO:0000313" key="11">
    <source>
        <dbReference type="EMBL" id="KAH0958274.1"/>
    </source>
</evidence>
<evidence type="ECO:0000256" key="1">
    <source>
        <dbReference type="ARBA" id="ARBA00003174"/>
    </source>
</evidence>
<evidence type="ECO:0000256" key="2">
    <source>
        <dbReference type="ARBA" id="ARBA00008721"/>
    </source>
</evidence>
<dbReference type="PANTHER" id="PTHR47466">
    <property type="match status" value="1"/>
</dbReference>
<keyword evidence="9" id="KW-1015">Disulfide bond</keyword>
<evidence type="ECO:0000256" key="7">
    <source>
        <dbReference type="ARBA" id="ARBA00022833"/>
    </source>
</evidence>
<comment type="function">
    <text evidence="1">Secreted metalloproteinase that allows assimilation of proteinaceous substrates.</text>
</comment>
<evidence type="ECO:0000256" key="8">
    <source>
        <dbReference type="ARBA" id="ARBA00023049"/>
    </source>
</evidence>